<dbReference type="Pfam" id="PF00496">
    <property type="entry name" value="SBP_bac_5"/>
    <property type="match status" value="1"/>
</dbReference>
<dbReference type="AlphaFoldDB" id="A0A8J3MUI9"/>
<dbReference type="InterPro" id="IPR000914">
    <property type="entry name" value="SBP_5_dom"/>
</dbReference>
<evidence type="ECO:0000256" key="3">
    <source>
        <dbReference type="ARBA" id="ARBA00022448"/>
    </source>
</evidence>
<keyword evidence="8" id="KW-1185">Reference proteome</keyword>
<evidence type="ECO:0000256" key="4">
    <source>
        <dbReference type="ARBA" id="ARBA00022729"/>
    </source>
</evidence>
<proteinExistence type="inferred from homology"/>
<sequence>MFTLLCLLLILCTNWIYPRSDAHSQQARDKQIFIWPIAGTSDITTLDPALNSDGYSSQAIQMVFTGLVQLNNKLEVEPQLAQSYAREPTTNGFIWTFRLRPHLTFSDGTALTAHDVIWSIDRALQPETGSNVAMLYLGLIKDAEKLDSGNVQTLIGDSLFAPDPMTVKIITTTGAPYFLSALTYPTSYVVNPRLIERYKETWTEHIPEGAGAGPFQVSSYTHTRDIHFIANPHYYGPHPQLHEVIMPFYPSSEALYQAYQNNQVSYATISTTDQARVSKADKMQLHRTPLLWTQYIAFNYLARPFDNIKIRQAFALALDKVQLTQNINKGTLMPTNHILPKGLPKYNSHALGPAGIQSLHGDQHKAQQLFNEGLKEEGLTRQTLPPLRLTSAYTTTRRKQNIEAIQQQWNSVLGIHVKLDHVNFASFQAAIPATRHNPHGLMMWENSWVANVADPMIGRPRSLAKTPTPITGTMGKTLPARL</sequence>
<dbReference type="PANTHER" id="PTHR30290">
    <property type="entry name" value="PERIPLASMIC BINDING COMPONENT OF ABC TRANSPORTER"/>
    <property type="match status" value="1"/>
</dbReference>
<dbReference type="PANTHER" id="PTHR30290:SF10">
    <property type="entry name" value="PERIPLASMIC OLIGOPEPTIDE-BINDING PROTEIN-RELATED"/>
    <property type="match status" value="1"/>
</dbReference>
<protein>
    <recommendedName>
        <fullName evidence="6">Solute-binding protein family 5 domain-containing protein</fullName>
    </recommendedName>
</protein>
<feature type="region of interest" description="Disordered" evidence="5">
    <location>
        <begin position="460"/>
        <end position="482"/>
    </location>
</feature>
<dbReference type="PIRSF" id="PIRSF002741">
    <property type="entry name" value="MppA"/>
    <property type="match status" value="1"/>
</dbReference>
<dbReference type="Proteomes" id="UP000612362">
    <property type="component" value="Unassembled WGS sequence"/>
</dbReference>
<evidence type="ECO:0000313" key="7">
    <source>
        <dbReference type="EMBL" id="GHO45455.1"/>
    </source>
</evidence>
<dbReference type="GO" id="GO:0042597">
    <property type="term" value="C:periplasmic space"/>
    <property type="evidence" value="ECO:0007669"/>
    <property type="project" value="UniProtKB-ARBA"/>
</dbReference>
<dbReference type="GO" id="GO:0030313">
    <property type="term" value="C:cell envelope"/>
    <property type="evidence" value="ECO:0007669"/>
    <property type="project" value="UniProtKB-SubCell"/>
</dbReference>
<dbReference type="InterPro" id="IPR039424">
    <property type="entry name" value="SBP_5"/>
</dbReference>
<dbReference type="Gene3D" id="3.40.190.10">
    <property type="entry name" value="Periplasmic binding protein-like II"/>
    <property type="match status" value="1"/>
</dbReference>
<dbReference type="Gene3D" id="3.10.105.10">
    <property type="entry name" value="Dipeptide-binding Protein, Domain 3"/>
    <property type="match status" value="1"/>
</dbReference>
<evidence type="ECO:0000259" key="6">
    <source>
        <dbReference type="Pfam" id="PF00496"/>
    </source>
</evidence>
<name>A0A8J3MUI9_9CHLR</name>
<keyword evidence="4" id="KW-0732">Signal</keyword>
<dbReference type="CDD" id="cd08504">
    <property type="entry name" value="PBP2_OppA"/>
    <property type="match status" value="1"/>
</dbReference>
<reference evidence="7" key="1">
    <citation type="submission" date="2020-10" db="EMBL/GenBank/DDBJ databases">
        <title>Taxonomic study of unclassified bacteria belonging to the class Ktedonobacteria.</title>
        <authorList>
            <person name="Yabe S."/>
            <person name="Wang C.M."/>
            <person name="Zheng Y."/>
            <person name="Sakai Y."/>
            <person name="Cavaletti L."/>
            <person name="Monciardini P."/>
            <person name="Donadio S."/>
        </authorList>
    </citation>
    <scope>NUCLEOTIDE SEQUENCE</scope>
    <source>
        <strain evidence="7">SOSP1-1</strain>
    </source>
</reference>
<feature type="domain" description="Solute-binding protein family 5" evidence="6">
    <location>
        <begin position="75"/>
        <end position="457"/>
    </location>
</feature>
<comment type="similarity">
    <text evidence="2">Belongs to the bacterial solute-binding protein 5 family.</text>
</comment>
<organism evidence="7 8">
    <name type="scientific">Ktedonospora formicarum</name>
    <dbReference type="NCBI Taxonomy" id="2778364"/>
    <lineage>
        <taxon>Bacteria</taxon>
        <taxon>Bacillati</taxon>
        <taxon>Chloroflexota</taxon>
        <taxon>Ktedonobacteria</taxon>
        <taxon>Ktedonobacterales</taxon>
        <taxon>Ktedonobacteraceae</taxon>
        <taxon>Ktedonospora</taxon>
    </lineage>
</organism>
<dbReference type="EMBL" id="BNJF01000001">
    <property type="protein sequence ID" value="GHO45455.1"/>
    <property type="molecule type" value="Genomic_DNA"/>
</dbReference>
<evidence type="ECO:0000313" key="8">
    <source>
        <dbReference type="Proteomes" id="UP000612362"/>
    </source>
</evidence>
<evidence type="ECO:0000256" key="5">
    <source>
        <dbReference type="SAM" id="MobiDB-lite"/>
    </source>
</evidence>
<dbReference type="GO" id="GO:0043190">
    <property type="term" value="C:ATP-binding cassette (ABC) transporter complex"/>
    <property type="evidence" value="ECO:0007669"/>
    <property type="project" value="InterPro"/>
</dbReference>
<dbReference type="RefSeq" id="WP_220194785.1">
    <property type="nucleotide sequence ID" value="NZ_BNJF01000001.1"/>
</dbReference>
<evidence type="ECO:0000256" key="1">
    <source>
        <dbReference type="ARBA" id="ARBA00004196"/>
    </source>
</evidence>
<dbReference type="InterPro" id="IPR030678">
    <property type="entry name" value="Peptide/Ni-bd"/>
</dbReference>
<dbReference type="GO" id="GO:1904680">
    <property type="term" value="F:peptide transmembrane transporter activity"/>
    <property type="evidence" value="ECO:0007669"/>
    <property type="project" value="TreeGrafter"/>
</dbReference>
<dbReference type="GO" id="GO:0015833">
    <property type="term" value="P:peptide transport"/>
    <property type="evidence" value="ECO:0007669"/>
    <property type="project" value="TreeGrafter"/>
</dbReference>
<comment type="caution">
    <text evidence="7">The sequence shown here is derived from an EMBL/GenBank/DDBJ whole genome shotgun (WGS) entry which is preliminary data.</text>
</comment>
<gene>
    <name evidence="7" type="ORF">KSX_36180</name>
</gene>
<dbReference type="SUPFAM" id="SSF53850">
    <property type="entry name" value="Periplasmic binding protein-like II"/>
    <property type="match status" value="1"/>
</dbReference>
<dbReference type="Gene3D" id="3.90.76.10">
    <property type="entry name" value="Dipeptide-binding Protein, Domain 1"/>
    <property type="match status" value="1"/>
</dbReference>
<evidence type="ECO:0000256" key="2">
    <source>
        <dbReference type="ARBA" id="ARBA00005695"/>
    </source>
</evidence>
<keyword evidence="3" id="KW-0813">Transport</keyword>
<comment type="subcellular location">
    <subcellularLocation>
        <location evidence="1">Cell envelope</location>
    </subcellularLocation>
</comment>
<accession>A0A8J3MUI9</accession>